<feature type="transmembrane region" description="Helical" evidence="1">
    <location>
        <begin position="377"/>
        <end position="397"/>
    </location>
</feature>
<feature type="transmembrane region" description="Helical" evidence="1">
    <location>
        <begin position="349"/>
        <end position="371"/>
    </location>
</feature>
<feature type="transmembrane region" description="Helical" evidence="1">
    <location>
        <begin position="228"/>
        <end position="254"/>
    </location>
</feature>
<reference evidence="2 3" key="1">
    <citation type="submission" date="2018-09" db="EMBL/GenBank/DDBJ databases">
        <title>YIM 75507 draft genome.</title>
        <authorList>
            <person name="Tang S."/>
            <person name="Feng Y."/>
        </authorList>
    </citation>
    <scope>NUCLEOTIDE SEQUENCE [LARGE SCALE GENOMIC DNA]</scope>
    <source>
        <strain evidence="2 3">YIM 75507</strain>
    </source>
</reference>
<dbReference type="Pfam" id="PF07690">
    <property type="entry name" value="MFS_1"/>
    <property type="match status" value="1"/>
</dbReference>
<dbReference type="EMBL" id="QZEY01000016">
    <property type="protein sequence ID" value="RJL24172.1"/>
    <property type="molecule type" value="Genomic_DNA"/>
</dbReference>
<dbReference type="InterPro" id="IPR036259">
    <property type="entry name" value="MFS_trans_sf"/>
</dbReference>
<dbReference type="InterPro" id="IPR011701">
    <property type="entry name" value="MFS"/>
</dbReference>
<dbReference type="GO" id="GO:0022857">
    <property type="term" value="F:transmembrane transporter activity"/>
    <property type="evidence" value="ECO:0007669"/>
    <property type="project" value="InterPro"/>
</dbReference>
<dbReference type="PANTHER" id="PTHR23542:SF1">
    <property type="entry name" value="MAJOR FACILITATOR SUPERFAMILY (MFS) PROFILE DOMAIN-CONTAINING PROTEIN"/>
    <property type="match status" value="1"/>
</dbReference>
<evidence type="ECO:0000313" key="3">
    <source>
        <dbReference type="Proteomes" id="UP000265768"/>
    </source>
</evidence>
<feature type="transmembrane region" description="Helical" evidence="1">
    <location>
        <begin position="188"/>
        <end position="207"/>
    </location>
</feature>
<evidence type="ECO:0000313" key="2">
    <source>
        <dbReference type="EMBL" id="RJL24172.1"/>
    </source>
</evidence>
<sequence length="399" mass="39347">MIAFTWFAALAGGVGGEWGAYRELLRLPGVGAQAGLGYLAQFSQQVATVGIVLVAQAATGSLAVAGAAAAGYSVATGIARPVQGRLIDRRGTRPVLAVSVVMHTGALLALVAGASLGWPGWALVVPACLAGAGLPPISVAMRVELGRRVPEGDRTSAYSLVYLVQELAILTGPLLFGLMIAAVPASSALAAVALLAGAGTLGFARALRGADPRGGDGARGSVLRVGRMRLLIAVTSLLGGAFGALEVGLPALAVERGSPVLAALLIAVLSVGGVAGALAYGSRAWPGRPGHRLPVLLLAMGLVLVPLPAAPLPALCVLLFACGVALNPALTTASLLVDEIVPRSQAEAFGWISTALGLGAGAGGALAGVAAEHLGPSPSLVTAAVPALAAAALALPLRP</sequence>
<feature type="transmembrane region" description="Helical" evidence="1">
    <location>
        <begin position="95"/>
        <end position="114"/>
    </location>
</feature>
<protein>
    <submittedName>
        <fullName evidence="2">MFS transporter</fullName>
    </submittedName>
</protein>
<feature type="transmembrane region" description="Helical" evidence="1">
    <location>
        <begin position="260"/>
        <end position="281"/>
    </location>
</feature>
<gene>
    <name evidence="2" type="ORF">D5H75_30490</name>
</gene>
<dbReference type="Proteomes" id="UP000265768">
    <property type="component" value="Unassembled WGS sequence"/>
</dbReference>
<keyword evidence="1" id="KW-1133">Transmembrane helix</keyword>
<feature type="transmembrane region" description="Helical" evidence="1">
    <location>
        <begin position="160"/>
        <end position="182"/>
    </location>
</feature>
<keyword evidence="1" id="KW-0812">Transmembrane</keyword>
<dbReference type="AlphaFoldDB" id="A0A3A4AXN1"/>
<dbReference type="OrthoDB" id="3542332at2"/>
<accession>A0A3A4AXN1</accession>
<name>A0A3A4AXN1_9ACTN</name>
<feature type="transmembrane region" description="Helical" evidence="1">
    <location>
        <begin position="46"/>
        <end position="74"/>
    </location>
</feature>
<feature type="transmembrane region" description="Helical" evidence="1">
    <location>
        <begin position="120"/>
        <end position="139"/>
    </location>
</feature>
<dbReference type="Gene3D" id="1.20.1250.20">
    <property type="entry name" value="MFS general substrate transporter like domains"/>
    <property type="match status" value="1"/>
</dbReference>
<dbReference type="RefSeq" id="WP_119930028.1">
    <property type="nucleotide sequence ID" value="NZ_QZEY01000016.1"/>
</dbReference>
<evidence type="ECO:0000256" key="1">
    <source>
        <dbReference type="SAM" id="Phobius"/>
    </source>
</evidence>
<dbReference type="PANTHER" id="PTHR23542">
    <property type="match status" value="1"/>
</dbReference>
<proteinExistence type="predicted"/>
<feature type="transmembrane region" description="Helical" evidence="1">
    <location>
        <begin position="317"/>
        <end position="337"/>
    </location>
</feature>
<keyword evidence="1" id="KW-0472">Membrane</keyword>
<keyword evidence="3" id="KW-1185">Reference proteome</keyword>
<organism evidence="2 3">
    <name type="scientific">Bailinhaonella thermotolerans</name>
    <dbReference type="NCBI Taxonomy" id="1070861"/>
    <lineage>
        <taxon>Bacteria</taxon>
        <taxon>Bacillati</taxon>
        <taxon>Actinomycetota</taxon>
        <taxon>Actinomycetes</taxon>
        <taxon>Streptosporangiales</taxon>
        <taxon>Streptosporangiaceae</taxon>
        <taxon>Bailinhaonella</taxon>
    </lineage>
</organism>
<feature type="transmembrane region" description="Helical" evidence="1">
    <location>
        <begin position="293"/>
        <end position="311"/>
    </location>
</feature>
<comment type="caution">
    <text evidence="2">The sequence shown here is derived from an EMBL/GenBank/DDBJ whole genome shotgun (WGS) entry which is preliminary data.</text>
</comment>
<dbReference type="SUPFAM" id="SSF103473">
    <property type="entry name" value="MFS general substrate transporter"/>
    <property type="match status" value="2"/>
</dbReference>